<dbReference type="GO" id="GO:0016798">
    <property type="term" value="F:hydrolase activity, acting on glycosyl bonds"/>
    <property type="evidence" value="ECO:0007669"/>
    <property type="project" value="UniProtKB-KW"/>
</dbReference>
<evidence type="ECO:0000313" key="3">
    <source>
        <dbReference type="EMBL" id="KTC86316.1"/>
    </source>
</evidence>
<keyword evidence="3" id="KW-0119">Carbohydrate metabolism</keyword>
<proteinExistence type="predicted"/>
<dbReference type="GO" id="GO:0045493">
    <property type="term" value="P:xylan catabolic process"/>
    <property type="evidence" value="ECO:0007669"/>
    <property type="project" value="UniProtKB-KW"/>
</dbReference>
<dbReference type="PATRIC" id="fig|29422.6.peg.846"/>
<dbReference type="InterPro" id="IPR021729">
    <property type="entry name" value="DUF3298"/>
</dbReference>
<name>A0A0W0SST5_9GAMM</name>
<keyword evidence="3" id="KW-0378">Hydrolase</keyword>
<dbReference type="EMBL" id="LNXV01000005">
    <property type="protein sequence ID" value="KTC86316.1"/>
    <property type="molecule type" value="Genomic_DNA"/>
</dbReference>
<dbReference type="AlphaFoldDB" id="A0A0W0SST5"/>
<dbReference type="Gene3D" id="3.30.565.40">
    <property type="entry name" value="Fervidobacterium nodosum Rt17-B1 like"/>
    <property type="match status" value="1"/>
</dbReference>
<dbReference type="OrthoDB" id="5637at2"/>
<sequence length="226" mass="25510">MLRLIWGFVLVLSLTINIVWADVPKTITVKKETSTFDLDIKYPQGFTNKNVDEVVKAFIDKTQSADANPDANDIPNAQGKNSLYIDYKIEFQNKNALSLLFSISSYSRGAAHPNNVVKSFNFIDGREVTLDDLFKPGSNYLPEIAKLSRAAILEKKISEENWVVTGTNPTQENYRNWYFTADGLAIVFDTYQVAAYVYGPQTVTITKSKLINWLRPEVAKALWGNQ</sequence>
<evidence type="ECO:0000259" key="2">
    <source>
        <dbReference type="Pfam" id="PF13739"/>
    </source>
</evidence>
<gene>
    <name evidence="3" type="primary">yjeA</name>
    <name evidence="3" type="ORF">Lbru_0810</name>
</gene>
<dbReference type="STRING" id="29422.Lbru_0810"/>
<keyword evidence="4" id="KW-1185">Reference proteome</keyword>
<evidence type="ECO:0000259" key="1">
    <source>
        <dbReference type="Pfam" id="PF11738"/>
    </source>
</evidence>
<dbReference type="Pfam" id="PF11738">
    <property type="entry name" value="DUF3298"/>
    <property type="match status" value="1"/>
</dbReference>
<reference evidence="3 4" key="1">
    <citation type="submission" date="2015-11" db="EMBL/GenBank/DDBJ databases">
        <title>Genomic analysis of 38 Legionella species identifies large and diverse effector repertoires.</title>
        <authorList>
            <person name="Burstein D."/>
            <person name="Amaro F."/>
            <person name="Zusman T."/>
            <person name="Lifshitz Z."/>
            <person name="Cohen O."/>
            <person name="Gilbert J.A."/>
            <person name="Pupko T."/>
            <person name="Shuman H.A."/>
            <person name="Segal G."/>
        </authorList>
    </citation>
    <scope>NUCLEOTIDE SEQUENCE [LARGE SCALE GENOMIC DNA]</scope>
    <source>
        <strain evidence="3 4">ATCC 43878</strain>
    </source>
</reference>
<protein>
    <submittedName>
        <fullName evidence="3">Endo-1,4-beta-xylanase-like protein</fullName>
    </submittedName>
</protein>
<organism evidence="3 4">
    <name type="scientific">Legionella brunensis</name>
    <dbReference type="NCBI Taxonomy" id="29422"/>
    <lineage>
        <taxon>Bacteria</taxon>
        <taxon>Pseudomonadati</taxon>
        <taxon>Pseudomonadota</taxon>
        <taxon>Gammaproteobacteria</taxon>
        <taxon>Legionellales</taxon>
        <taxon>Legionellaceae</taxon>
        <taxon>Legionella</taxon>
    </lineage>
</organism>
<evidence type="ECO:0000313" key="4">
    <source>
        <dbReference type="Proteomes" id="UP000054742"/>
    </source>
</evidence>
<dbReference type="RefSeq" id="WP_058440911.1">
    <property type="nucleotide sequence ID" value="NZ_CAAAHU010000010.1"/>
</dbReference>
<keyword evidence="3" id="KW-0326">Glycosidase</keyword>
<dbReference type="InterPro" id="IPR025303">
    <property type="entry name" value="PdaC"/>
</dbReference>
<feature type="domain" description="DUF3298" evidence="1">
    <location>
        <begin position="131"/>
        <end position="207"/>
    </location>
</feature>
<dbReference type="Pfam" id="PF13739">
    <property type="entry name" value="PdaC"/>
    <property type="match status" value="1"/>
</dbReference>
<dbReference type="InterPro" id="IPR037126">
    <property type="entry name" value="PdaC/RsiV-like_sf"/>
</dbReference>
<comment type="caution">
    <text evidence="3">The sequence shown here is derived from an EMBL/GenBank/DDBJ whole genome shotgun (WGS) entry which is preliminary data.</text>
</comment>
<keyword evidence="3" id="KW-0624">Polysaccharide degradation</keyword>
<keyword evidence="3" id="KW-0858">Xylan degradation</keyword>
<feature type="domain" description="Deacetylase PdaC" evidence="2">
    <location>
        <begin position="30"/>
        <end position="114"/>
    </location>
</feature>
<accession>A0A0W0SST5</accession>
<dbReference type="Gene3D" id="3.90.640.20">
    <property type="entry name" value="Heat-shock cognate protein, ATPase"/>
    <property type="match status" value="1"/>
</dbReference>
<dbReference type="Proteomes" id="UP000054742">
    <property type="component" value="Unassembled WGS sequence"/>
</dbReference>